<name>A0A382PKF0_9ZZZZ</name>
<feature type="non-terminal residue" evidence="1">
    <location>
        <position position="1"/>
    </location>
</feature>
<evidence type="ECO:0000313" key="1">
    <source>
        <dbReference type="EMBL" id="SVC73736.1"/>
    </source>
</evidence>
<proteinExistence type="predicted"/>
<gene>
    <name evidence="1" type="ORF">METZ01_LOCUS326590</name>
</gene>
<accession>A0A382PKF0</accession>
<sequence>KIKEVRERFELSTSGFAGPRTTGLYYLTAVKKTQNQQLTL</sequence>
<dbReference type="AlphaFoldDB" id="A0A382PKF0"/>
<protein>
    <submittedName>
        <fullName evidence="1">Uncharacterized protein</fullName>
    </submittedName>
</protein>
<organism evidence="1">
    <name type="scientific">marine metagenome</name>
    <dbReference type="NCBI Taxonomy" id="408172"/>
    <lineage>
        <taxon>unclassified sequences</taxon>
        <taxon>metagenomes</taxon>
        <taxon>ecological metagenomes</taxon>
    </lineage>
</organism>
<dbReference type="EMBL" id="UINC01107965">
    <property type="protein sequence ID" value="SVC73736.1"/>
    <property type="molecule type" value="Genomic_DNA"/>
</dbReference>
<reference evidence="1" key="1">
    <citation type="submission" date="2018-05" db="EMBL/GenBank/DDBJ databases">
        <authorList>
            <person name="Lanie J.A."/>
            <person name="Ng W.-L."/>
            <person name="Kazmierczak K.M."/>
            <person name="Andrzejewski T.M."/>
            <person name="Davidsen T.M."/>
            <person name="Wayne K.J."/>
            <person name="Tettelin H."/>
            <person name="Glass J.I."/>
            <person name="Rusch D."/>
            <person name="Podicherti R."/>
            <person name="Tsui H.-C.T."/>
            <person name="Winkler M.E."/>
        </authorList>
    </citation>
    <scope>NUCLEOTIDE SEQUENCE</scope>
</reference>